<dbReference type="Proteomes" id="UP000027195">
    <property type="component" value="Unassembled WGS sequence"/>
</dbReference>
<feature type="transmembrane region" description="Helical" evidence="8">
    <location>
        <begin position="519"/>
        <end position="538"/>
    </location>
</feature>
<evidence type="ECO:0000313" key="10">
    <source>
        <dbReference type="EMBL" id="KDQ21893.1"/>
    </source>
</evidence>
<feature type="transmembrane region" description="Helical" evidence="8">
    <location>
        <begin position="96"/>
        <end position="114"/>
    </location>
</feature>
<keyword evidence="3" id="KW-0813">Transport</keyword>
<feature type="transmembrane region" description="Helical" evidence="8">
    <location>
        <begin position="281"/>
        <end position="301"/>
    </location>
</feature>
<dbReference type="PRINTS" id="PR01036">
    <property type="entry name" value="TCRTETB"/>
</dbReference>
<feature type="compositionally biased region" description="Basic and acidic residues" evidence="7">
    <location>
        <begin position="591"/>
        <end position="611"/>
    </location>
</feature>
<dbReference type="HOGENOM" id="CLU_000960_22_0_1"/>
<dbReference type="InterPro" id="IPR020846">
    <property type="entry name" value="MFS_dom"/>
</dbReference>
<feature type="transmembrane region" description="Helical" evidence="8">
    <location>
        <begin position="58"/>
        <end position="76"/>
    </location>
</feature>
<feature type="transmembrane region" description="Helical" evidence="8">
    <location>
        <begin position="448"/>
        <end position="468"/>
    </location>
</feature>
<dbReference type="FunFam" id="1.20.1720.10:FF:000013">
    <property type="entry name" value="Related to multidrug resistance proteins"/>
    <property type="match status" value="1"/>
</dbReference>
<evidence type="ECO:0000256" key="4">
    <source>
        <dbReference type="ARBA" id="ARBA00022692"/>
    </source>
</evidence>
<keyword evidence="5 8" id="KW-1133">Transmembrane helix</keyword>
<reference evidence="11" key="1">
    <citation type="journal article" date="2014" name="Proc. Natl. Acad. Sci. U.S.A.">
        <title>Extensive sampling of basidiomycete genomes demonstrates inadequacy of the white-rot/brown-rot paradigm for wood decay fungi.</title>
        <authorList>
            <person name="Riley R."/>
            <person name="Salamov A.A."/>
            <person name="Brown D.W."/>
            <person name="Nagy L.G."/>
            <person name="Floudas D."/>
            <person name="Held B.W."/>
            <person name="Levasseur A."/>
            <person name="Lombard V."/>
            <person name="Morin E."/>
            <person name="Otillar R."/>
            <person name="Lindquist E.A."/>
            <person name="Sun H."/>
            <person name="LaButti K.M."/>
            <person name="Schmutz J."/>
            <person name="Jabbour D."/>
            <person name="Luo H."/>
            <person name="Baker S.E."/>
            <person name="Pisabarro A.G."/>
            <person name="Walton J.D."/>
            <person name="Blanchette R.A."/>
            <person name="Henrissat B."/>
            <person name="Martin F."/>
            <person name="Cullen D."/>
            <person name="Hibbett D.S."/>
            <person name="Grigoriev I.V."/>
        </authorList>
    </citation>
    <scope>NUCLEOTIDE SEQUENCE [LARGE SCALE GENOMIC DNA]</scope>
    <source>
        <strain evidence="11">FD-172 SS1</strain>
    </source>
</reference>
<protein>
    <recommendedName>
        <fullName evidence="9">Major facilitator superfamily (MFS) profile domain-containing protein</fullName>
    </recommendedName>
</protein>
<name>A0A067N1M5_BOTB1</name>
<evidence type="ECO:0000259" key="9">
    <source>
        <dbReference type="PROSITE" id="PS50850"/>
    </source>
</evidence>
<feature type="transmembrane region" description="Helical" evidence="8">
    <location>
        <begin position="184"/>
        <end position="205"/>
    </location>
</feature>
<dbReference type="GO" id="GO:0022857">
    <property type="term" value="F:transmembrane transporter activity"/>
    <property type="evidence" value="ECO:0007669"/>
    <property type="project" value="InterPro"/>
</dbReference>
<evidence type="ECO:0000313" key="11">
    <source>
        <dbReference type="Proteomes" id="UP000027195"/>
    </source>
</evidence>
<dbReference type="EMBL" id="KL198016">
    <property type="protein sequence ID" value="KDQ21893.1"/>
    <property type="molecule type" value="Genomic_DNA"/>
</dbReference>
<keyword evidence="4 8" id="KW-0812">Transmembrane</keyword>
<proteinExistence type="inferred from homology"/>
<comment type="subcellular location">
    <subcellularLocation>
        <location evidence="1">Endomembrane system</location>
        <topology evidence="1">Multi-pass membrane protein</topology>
    </subcellularLocation>
</comment>
<evidence type="ECO:0000256" key="6">
    <source>
        <dbReference type="ARBA" id="ARBA00023136"/>
    </source>
</evidence>
<feature type="region of interest" description="Disordered" evidence="7">
    <location>
        <begin position="1"/>
        <end position="45"/>
    </location>
</feature>
<evidence type="ECO:0000256" key="8">
    <source>
        <dbReference type="SAM" id="Phobius"/>
    </source>
</evidence>
<dbReference type="InParanoid" id="A0A067N1M5"/>
<feature type="transmembrane region" description="Helical" evidence="8">
    <location>
        <begin position="126"/>
        <end position="152"/>
    </location>
</feature>
<dbReference type="PROSITE" id="PS50850">
    <property type="entry name" value="MFS"/>
    <property type="match status" value="1"/>
</dbReference>
<dbReference type="PANTHER" id="PTHR23501">
    <property type="entry name" value="MAJOR FACILITATOR SUPERFAMILY"/>
    <property type="match status" value="1"/>
</dbReference>
<dbReference type="AlphaFoldDB" id="A0A067N1M5"/>
<dbReference type="SUPFAM" id="SSF103473">
    <property type="entry name" value="MFS general substrate transporter"/>
    <property type="match status" value="1"/>
</dbReference>
<feature type="region of interest" description="Disordered" evidence="7">
    <location>
        <begin position="548"/>
        <end position="611"/>
    </location>
</feature>
<feature type="transmembrane region" description="Helical" evidence="8">
    <location>
        <begin position="158"/>
        <end position="177"/>
    </location>
</feature>
<gene>
    <name evidence="10" type="ORF">BOTBODRAFT_40523</name>
</gene>
<feature type="transmembrane region" description="Helical" evidence="8">
    <location>
        <begin position="321"/>
        <end position="345"/>
    </location>
</feature>
<comment type="similarity">
    <text evidence="2">Belongs to the major facilitator superfamily.</text>
</comment>
<feature type="transmembrane region" description="Helical" evidence="8">
    <location>
        <begin position="211"/>
        <end position="232"/>
    </location>
</feature>
<evidence type="ECO:0000256" key="2">
    <source>
        <dbReference type="ARBA" id="ARBA00008335"/>
    </source>
</evidence>
<sequence length="611" mass="65788">MSAKMNDGGKNGQDLEAGSSPTKDASNASPIGETRKAKPGESWKQNEVQNIPDNNLKIVFPGLMLAIFLAALDQTIVSTALPTIVRELPGGSTSGYSWVGTAYLLTASCLAPLYGKLSDLLGRKYLLLGSIFIFLIGSALCGASQTFVMLAISRGVQGVGGGGIIQLVQITISDIVTLEERGKYAGLLGATWGIASVVGPLVGGVFTDKVSWRWCFFINLPTGGVAGFLLFFLKLNPVKRRTLSEHVRTFDFVGLLMLMSGVTLLLVGFNSSETSWSSAQTIALVTIGAVMFIGGIAQEFWTTRSPIIPPRLFMTRTTTALLFSVFIHGFAFFAASYYLPLYFQILGSSALMSGVEMIPFSMFCAFVSIGSGLLVSRTGKYRPTIWFAWFVMTLGYGVMIRLDEASHRVEKVLYLMVAALGVGCLFQTPLIGLQAAMPISDMATSTAAFGLIRTISGTIGISVGNVIFTSELRRRLSQIPGYMSSVSSESTTNVRGLVDIQPPALRQQVLHAYTKSTSMIWIVCTPMLFIGFLAVLFIRSYTLKRTINRGGKASGTGPDGRPTTASTQDTDDEREEAEVVTPISPNAKTANDVEKQATKAEEVEADQKAQR</sequence>
<dbReference type="InterPro" id="IPR036259">
    <property type="entry name" value="MFS_trans_sf"/>
</dbReference>
<dbReference type="InterPro" id="IPR011701">
    <property type="entry name" value="MFS"/>
</dbReference>
<keyword evidence="6 8" id="KW-0472">Membrane</keyword>
<dbReference type="GO" id="GO:0005886">
    <property type="term" value="C:plasma membrane"/>
    <property type="evidence" value="ECO:0007669"/>
    <property type="project" value="TreeGrafter"/>
</dbReference>
<feature type="transmembrane region" description="Helical" evidence="8">
    <location>
        <begin position="252"/>
        <end position="269"/>
    </location>
</feature>
<dbReference type="FunCoup" id="A0A067N1M5">
    <property type="interactions" value="29"/>
</dbReference>
<evidence type="ECO:0000256" key="3">
    <source>
        <dbReference type="ARBA" id="ARBA00022448"/>
    </source>
</evidence>
<organism evidence="10 11">
    <name type="scientific">Botryobasidium botryosum (strain FD-172 SS1)</name>
    <dbReference type="NCBI Taxonomy" id="930990"/>
    <lineage>
        <taxon>Eukaryota</taxon>
        <taxon>Fungi</taxon>
        <taxon>Dikarya</taxon>
        <taxon>Basidiomycota</taxon>
        <taxon>Agaricomycotina</taxon>
        <taxon>Agaricomycetes</taxon>
        <taxon>Cantharellales</taxon>
        <taxon>Botryobasidiaceae</taxon>
        <taxon>Botryobasidium</taxon>
    </lineage>
</organism>
<evidence type="ECO:0000256" key="5">
    <source>
        <dbReference type="ARBA" id="ARBA00022989"/>
    </source>
</evidence>
<dbReference type="OrthoDB" id="10021397at2759"/>
<dbReference type="Pfam" id="PF07690">
    <property type="entry name" value="MFS_1"/>
    <property type="match status" value="1"/>
</dbReference>
<dbReference type="GO" id="GO:0012505">
    <property type="term" value="C:endomembrane system"/>
    <property type="evidence" value="ECO:0007669"/>
    <property type="project" value="UniProtKB-SubCell"/>
</dbReference>
<evidence type="ECO:0000256" key="7">
    <source>
        <dbReference type="SAM" id="MobiDB-lite"/>
    </source>
</evidence>
<feature type="transmembrane region" description="Helical" evidence="8">
    <location>
        <begin position="383"/>
        <end position="400"/>
    </location>
</feature>
<feature type="compositionally biased region" description="Acidic residues" evidence="7">
    <location>
        <begin position="569"/>
        <end position="578"/>
    </location>
</feature>
<accession>A0A067N1M5</accession>
<dbReference type="Gene3D" id="1.20.1250.20">
    <property type="entry name" value="MFS general substrate transporter like domains"/>
    <property type="match status" value="2"/>
</dbReference>
<feature type="compositionally biased region" description="Polar residues" evidence="7">
    <location>
        <begin position="19"/>
        <end position="29"/>
    </location>
</feature>
<feature type="transmembrane region" description="Helical" evidence="8">
    <location>
        <begin position="357"/>
        <end position="376"/>
    </location>
</feature>
<keyword evidence="11" id="KW-1185">Reference proteome</keyword>
<feature type="domain" description="Major facilitator superfamily (MFS) profile" evidence="9">
    <location>
        <begin position="59"/>
        <end position="543"/>
    </location>
</feature>
<feature type="transmembrane region" description="Helical" evidence="8">
    <location>
        <begin position="412"/>
        <end position="436"/>
    </location>
</feature>
<dbReference type="CDD" id="cd17502">
    <property type="entry name" value="MFS_Azr1_MDR_like"/>
    <property type="match status" value="1"/>
</dbReference>
<dbReference type="PANTHER" id="PTHR23501:SF102">
    <property type="entry name" value="DRUG TRANSPORTER, PUTATIVE (AFU_ORTHOLOGUE AFUA_3G08530)-RELATED"/>
    <property type="match status" value="1"/>
</dbReference>
<evidence type="ECO:0000256" key="1">
    <source>
        <dbReference type="ARBA" id="ARBA00004127"/>
    </source>
</evidence>